<reference evidence="3 4" key="1">
    <citation type="submission" date="2016-09" db="EMBL/GenBank/DDBJ databases">
        <title>Extensive genetic diversity and differential bi-allelic expression allows diatom success in the polar Southern Ocean.</title>
        <authorList>
            <consortium name="DOE Joint Genome Institute"/>
            <person name="Mock T."/>
            <person name="Otillar R.P."/>
            <person name="Strauss J."/>
            <person name="Dupont C."/>
            <person name="Frickenhaus S."/>
            <person name="Maumus F."/>
            <person name="Mcmullan M."/>
            <person name="Sanges R."/>
            <person name="Schmutz J."/>
            <person name="Toseland A."/>
            <person name="Valas R."/>
            <person name="Veluchamy A."/>
            <person name="Ward B.J."/>
            <person name="Allen A."/>
            <person name="Barry K."/>
            <person name="Falciatore A."/>
            <person name="Ferrante M."/>
            <person name="Fortunato A.E."/>
            <person name="Gloeckner G."/>
            <person name="Gruber A."/>
            <person name="Hipkin R."/>
            <person name="Janech M."/>
            <person name="Kroth P."/>
            <person name="Leese F."/>
            <person name="Lindquist E."/>
            <person name="Lyon B.R."/>
            <person name="Martin J."/>
            <person name="Mayer C."/>
            <person name="Parker M."/>
            <person name="Quesneville H."/>
            <person name="Raymond J."/>
            <person name="Uhlig C."/>
            <person name="Valentin K.U."/>
            <person name="Worden A.Z."/>
            <person name="Armbrust E.V."/>
            <person name="Bowler C."/>
            <person name="Green B."/>
            <person name="Moulton V."/>
            <person name="Van Oosterhout C."/>
            <person name="Grigoriev I."/>
        </authorList>
    </citation>
    <scope>NUCLEOTIDE SEQUENCE [LARGE SCALE GENOMIC DNA]</scope>
    <source>
        <strain evidence="3 4">CCMP1102</strain>
    </source>
</reference>
<dbReference type="OrthoDB" id="36970at2759"/>
<evidence type="ECO:0000256" key="1">
    <source>
        <dbReference type="SAM" id="MobiDB-lite"/>
    </source>
</evidence>
<dbReference type="InParanoid" id="A0A1E7EX73"/>
<feature type="region of interest" description="Disordered" evidence="1">
    <location>
        <begin position="566"/>
        <end position="592"/>
    </location>
</feature>
<organism evidence="3 4">
    <name type="scientific">Fragilariopsis cylindrus CCMP1102</name>
    <dbReference type="NCBI Taxonomy" id="635003"/>
    <lineage>
        <taxon>Eukaryota</taxon>
        <taxon>Sar</taxon>
        <taxon>Stramenopiles</taxon>
        <taxon>Ochrophyta</taxon>
        <taxon>Bacillariophyta</taxon>
        <taxon>Bacillariophyceae</taxon>
        <taxon>Bacillariophycidae</taxon>
        <taxon>Bacillariales</taxon>
        <taxon>Bacillariaceae</taxon>
        <taxon>Fragilariopsis</taxon>
    </lineage>
</organism>
<proteinExistence type="predicted"/>
<evidence type="ECO:0000313" key="4">
    <source>
        <dbReference type="Proteomes" id="UP000095751"/>
    </source>
</evidence>
<protein>
    <recommendedName>
        <fullName evidence="2">PLD phosphodiesterase domain-containing protein</fullName>
    </recommendedName>
</protein>
<dbReference type="PANTHER" id="PTHR21248:SF22">
    <property type="entry name" value="PHOSPHOLIPASE D"/>
    <property type="match status" value="1"/>
</dbReference>
<dbReference type="GO" id="GO:0003824">
    <property type="term" value="F:catalytic activity"/>
    <property type="evidence" value="ECO:0007669"/>
    <property type="project" value="InterPro"/>
</dbReference>
<evidence type="ECO:0000313" key="3">
    <source>
        <dbReference type="EMBL" id="OEU10640.1"/>
    </source>
</evidence>
<evidence type="ECO:0000259" key="2">
    <source>
        <dbReference type="PROSITE" id="PS50035"/>
    </source>
</evidence>
<dbReference type="PANTHER" id="PTHR21248">
    <property type="entry name" value="CARDIOLIPIN SYNTHASE"/>
    <property type="match status" value="1"/>
</dbReference>
<dbReference type="Proteomes" id="UP000095751">
    <property type="component" value="Unassembled WGS sequence"/>
</dbReference>
<dbReference type="SUPFAM" id="SSF56024">
    <property type="entry name" value="Phospholipase D/nuclease"/>
    <property type="match status" value="2"/>
</dbReference>
<dbReference type="KEGG" id="fcy:FRACYDRAFT_247182"/>
<dbReference type="AlphaFoldDB" id="A0A1E7EX73"/>
<dbReference type="PROSITE" id="PS50035">
    <property type="entry name" value="PLD"/>
    <property type="match status" value="1"/>
</dbReference>
<gene>
    <name evidence="3" type="ORF">FRACYDRAFT_247182</name>
</gene>
<feature type="domain" description="PLD phosphodiesterase" evidence="2">
    <location>
        <begin position="464"/>
        <end position="491"/>
    </location>
</feature>
<dbReference type="Gene3D" id="3.30.870.10">
    <property type="entry name" value="Endonuclease Chain A"/>
    <property type="match status" value="2"/>
</dbReference>
<dbReference type="InterPro" id="IPR001736">
    <property type="entry name" value="PLipase_D/transphosphatidylase"/>
</dbReference>
<feature type="compositionally biased region" description="Acidic residues" evidence="1">
    <location>
        <begin position="567"/>
        <end position="583"/>
    </location>
</feature>
<name>A0A1E7EX73_9STRA</name>
<dbReference type="SMART" id="SM00155">
    <property type="entry name" value="PLDc"/>
    <property type="match status" value="2"/>
</dbReference>
<sequence>MPLFSHFRKKVGLDESSGEECKDASAGDLSHVGTAAYDVLRKHHNHYHHELWNVTKGKVCELQYTPRDFFDRHDRSDPPDGHDDWLPKRMEANIARTEEWCDILTLAQPDGLFLEAFKNGIKTICEKELILNRKITIRIMFGNVLGMPVNCTRVIDDLTADLPADACNKINLWVGSWRKGVSWNHAKIIAVDGKCLWTGGHNCWDRHYLKSNPTNDLSIEMEGNVARDAHRYANAQWGYITKKQNTAWGRFVDRRIPDSMDVPRTARVTVSAFPEATAAEFPPFYTALKHKKLPSSAKQRGPSSRTVDPGFVPVITMGRYGVVLKNARPSDDAFVAMFNSAQTIIRCALQDVGPPCIPTTKMTLPGTVWPEKYLNAMAHAMWTRGVDVEIVLSNPMSIPDGLAMKDACYGIGWSCVDVAAELIKCIQKQFPDAPHNKLRETVQDNLRVCFVRCRRGGCNYSDGGTLGLHSKHFIIDDVCCYIGSQNLYSCDLAEWGVVIDSPEAVADIKKDYWDKLWEVSYTRDDCDVDEVMDGLGIDRAAMSKLSMTKYELQQAKDAMKANIQEYYEADDDESDASEGEEDEAEKKNESSK</sequence>
<dbReference type="EMBL" id="KV784371">
    <property type="protein sequence ID" value="OEU10640.1"/>
    <property type="molecule type" value="Genomic_DNA"/>
</dbReference>
<keyword evidence="4" id="KW-1185">Reference proteome</keyword>
<accession>A0A1E7EX73</accession>